<accession>A0ACB9M4Q2</accession>
<dbReference type="EMBL" id="CM042889">
    <property type="protein sequence ID" value="KAI4319213.1"/>
    <property type="molecule type" value="Genomic_DNA"/>
</dbReference>
<keyword evidence="2" id="KW-1185">Reference proteome</keyword>
<name>A0ACB9M4Q2_9MYRT</name>
<protein>
    <submittedName>
        <fullName evidence="1">Uncharacterized protein</fullName>
    </submittedName>
</protein>
<evidence type="ECO:0000313" key="2">
    <source>
        <dbReference type="Proteomes" id="UP001057402"/>
    </source>
</evidence>
<organism evidence="1 2">
    <name type="scientific">Melastoma candidum</name>
    <dbReference type="NCBI Taxonomy" id="119954"/>
    <lineage>
        <taxon>Eukaryota</taxon>
        <taxon>Viridiplantae</taxon>
        <taxon>Streptophyta</taxon>
        <taxon>Embryophyta</taxon>
        <taxon>Tracheophyta</taxon>
        <taxon>Spermatophyta</taxon>
        <taxon>Magnoliopsida</taxon>
        <taxon>eudicotyledons</taxon>
        <taxon>Gunneridae</taxon>
        <taxon>Pentapetalae</taxon>
        <taxon>rosids</taxon>
        <taxon>malvids</taxon>
        <taxon>Myrtales</taxon>
        <taxon>Melastomataceae</taxon>
        <taxon>Melastomatoideae</taxon>
        <taxon>Melastomateae</taxon>
        <taxon>Melastoma</taxon>
    </lineage>
</organism>
<sequence>MREVLGGGRVADVLLWKDRNVSATLLAGTTVVWFLFEVVEYNFVTLVCHVSITAMLAIFIWRSAAEMFSWEHPRLPRGMIDGSTFNYVASKFHVTLNQLLSKMFDVACGKDFPQFIAVISLLYVLSVIGSCCSFLNLLYLGLLSMEILPFLYDRYEDEVDRLAGSMIREMKNLWERLDSQLLNKIPRGPVKEKKLR</sequence>
<evidence type="ECO:0000313" key="1">
    <source>
        <dbReference type="EMBL" id="KAI4319213.1"/>
    </source>
</evidence>
<proteinExistence type="predicted"/>
<comment type="caution">
    <text evidence="1">The sequence shown here is derived from an EMBL/GenBank/DDBJ whole genome shotgun (WGS) entry which is preliminary data.</text>
</comment>
<reference evidence="2" key="1">
    <citation type="journal article" date="2023" name="Front. Plant Sci.">
        <title>Chromosomal-level genome assembly of Melastoma candidum provides insights into trichome evolution.</title>
        <authorList>
            <person name="Zhong Y."/>
            <person name="Wu W."/>
            <person name="Sun C."/>
            <person name="Zou P."/>
            <person name="Liu Y."/>
            <person name="Dai S."/>
            <person name="Zhou R."/>
        </authorList>
    </citation>
    <scope>NUCLEOTIDE SEQUENCE [LARGE SCALE GENOMIC DNA]</scope>
</reference>
<gene>
    <name evidence="1" type="ORF">MLD38_032840</name>
</gene>
<dbReference type="Proteomes" id="UP001057402">
    <property type="component" value="Chromosome 10"/>
</dbReference>